<keyword evidence="1" id="KW-0418">Kinase</keyword>
<evidence type="ECO:0000313" key="2">
    <source>
        <dbReference type="Proteomes" id="UP000306319"/>
    </source>
</evidence>
<accession>A0AC61RDY2</accession>
<name>A0AC61RDY2_9BACT</name>
<organism evidence="1 2">
    <name type="scientific">Lepagella muris</name>
    <dbReference type="NCBI Taxonomy" id="3032870"/>
    <lineage>
        <taxon>Bacteria</taxon>
        <taxon>Pseudomonadati</taxon>
        <taxon>Bacteroidota</taxon>
        <taxon>Bacteroidia</taxon>
        <taxon>Bacteroidales</taxon>
        <taxon>Muribaculaceae</taxon>
        <taxon>Lepagella</taxon>
    </lineage>
</organism>
<proteinExistence type="predicted"/>
<protein>
    <submittedName>
        <fullName evidence="1">Nucleoside kinase</fullName>
    </submittedName>
</protein>
<evidence type="ECO:0000313" key="1">
    <source>
        <dbReference type="EMBL" id="TGY76808.1"/>
    </source>
</evidence>
<keyword evidence="1" id="KW-0808">Transferase</keyword>
<dbReference type="EMBL" id="SRYB01000036">
    <property type="protein sequence ID" value="TGY76808.1"/>
    <property type="molecule type" value="Genomic_DNA"/>
</dbReference>
<dbReference type="Proteomes" id="UP000306319">
    <property type="component" value="Unassembled WGS sequence"/>
</dbReference>
<comment type="caution">
    <text evidence="1">The sequence shown here is derived from an EMBL/GenBank/DDBJ whole genome shotgun (WGS) entry which is preliminary data.</text>
</comment>
<reference evidence="1" key="1">
    <citation type="submission" date="2019-04" db="EMBL/GenBank/DDBJ databases">
        <title>Microbes associate with the intestines of laboratory mice.</title>
        <authorList>
            <person name="Navarre W."/>
            <person name="Wong E."/>
            <person name="Huang K."/>
            <person name="Tropini C."/>
            <person name="Ng K."/>
            <person name="Yu B."/>
        </authorList>
    </citation>
    <scope>NUCLEOTIDE SEQUENCE</scope>
    <source>
        <strain evidence="1">NM04_E33</strain>
    </source>
</reference>
<sequence>MKIYCKNTDSYVNVLGGEKIIDMLPRLRRELAFEPICALVNNKTEDLCFPLFAPRQVEFVGKETPAGRRVYVRSLCMMLYKAVEEVMPGVTLRIEHSMSKGHYCRLLKDEAVVSVTQETVDVLLAHLRNLRDTNIPFRRKERMTKDAIEIFRKQRLTAKVTLLETLHELYTTYYRLGSLADSYYGPLAPSTGFIRDFDLRVYKDGFLLFAMSADKVDEVLKDNPPQEKMYKAFTDQLMFNKVIQVKNVGELNMAVKNCRTAELINVAEAMHTKMLGAISDDIARRRREGGAGIVMIAGPSSSGKTTSAKRLSIQLMTNLIVPKMISLDDYFVDREHTPKDENGEYDYESLYSLDLERLNSDLSRLLRGEEINLPSYSFEYGRRIEKEKPLRLDKNDVLVIEGIHGLNPELTASINPDEVYKVYVSALTTLKIDNHNWISTSDNRLLRRIVRDSKYRHISALDTIRRWPSVRRGEEKWIFPFSENADATFNSSLIFELGVMKQYAEPVLREVPKDLPEYAEAFRLLRFLSYFEPIPADQIPTTSLLREFLGGSSFRY</sequence>
<gene>
    <name evidence="1" type="ORF">E5331_17440</name>
</gene>
<keyword evidence="2" id="KW-1185">Reference proteome</keyword>